<evidence type="ECO:0000256" key="1">
    <source>
        <dbReference type="SAM" id="Phobius"/>
    </source>
</evidence>
<organism evidence="2 3">
    <name type="scientific">Prochlorococcus marinus (strain MIT 9215)</name>
    <dbReference type="NCBI Taxonomy" id="93060"/>
    <lineage>
        <taxon>Bacteria</taxon>
        <taxon>Bacillati</taxon>
        <taxon>Cyanobacteriota</taxon>
        <taxon>Cyanophyceae</taxon>
        <taxon>Synechococcales</taxon>
        <taxon>Prochlorococcaceae</taxon>
        <taxon>Prochlorococcus</taxon>
    </lineage>
</organism>
<reference evidence="2 3" key="1">
    <citation type="journal article" date="2007" name="PLoS Genet.">
        <title>Patterns and implications of gene gain and loss in the evolution of Prochlorococcus.</title>
        <authorList>
            <person name="Kettler G.C."/>
            <person name="Martiny A.C."/>
            <person name="Huang K."/>
            <person name="Zucker J."/>
            <person name="Coleman M.L."/>
            <person name="Rodrigue S."/>
            <person name="Chen F."/>
            <person name="Lapidus A."/>
            <person name="Ferriera S."/>
            <person name="Johnson J."/>
            <person name="Steglich C."/>
            <person name="Church G.M."/>
            <person name="Richardson P."/>
            <person name="Chisholm S.W."/>
        </authorList>
    </citation>
    <scope>NUCLEOTIDE SEQUENCE [LARGE SCALE GENOMIC DNA]</scope>
    <source>
        <strain evidence="2 3">MIT 9215</strain>
    </source>
</reference>
<keyword evidence="1" id="KW-1133">Transmembrane helix</keyword>
<sequence length="244" mass="28317">MINMFNLNLFRNIGFPLYLFIYLIIPYSAITQTLKVDFIRNLETSLNKRDLEFIRKNFRNDENKNIPKQFSKIINDFPNTKWKIKRLKSNIPNKEILRIKVSGEKIVNEEIHILESNFDYLFSIVNGKINEGIIKNLFTTIRNDDKKIDISFQIPDRVLTGSKYDIDIILNKPLEEVIIAGAIKPHQVNSFFEQEILLLPLASGGIFKMTRAPSKPGMQIWSGIIVHPKGMITFTKSIDIVDEF</sequence>
<dbReference type="Proteomes" id="UP000002014">
    <property type="component" value="Chromosome"/>
</dbReference>
<evidence type="ECO:0000313" key="3">
    <source>
        <dbReference type="Proteomes" id="UP000002014"/>
    </source>
</evidence>
<dbReference type="STRING" id="93060.P9215_02141"/>
<gene>
    <name evidence="2" type="ordered locus">P9215_02141</name>
</gene>
<dbReference type="eggNOG" id="ENOG50320ZA">
    <property type="taxonomic scope" value="Bacteria"/>
</dbReference>
<dbReference type="EMBL" id="CP000825">
    <property type="protein sequence ID" value="ABV49833.1"/>
    <property type="molecule type" value="Genomic_DNA"/>
</dbReference>
<dbReference type="AlphaFoldDB" id="A8G2K2"/>
<feature type="transmembrane region" description="Helical" evidence="1">
    <location>
        <begin position="12"/>
        <end position="30"/>
    </location>
</feature>
<dbReference type="HOGENOM" id="CLU_074052_0_0_3"/>
<keyword evidence="1" id="KW-0472">Membrane</keyword>
<evidence type="ECO:0000313" key="2">
    <source>
        <dbReference type="EMBL" id="ABV49833.1"/>
    </source>
</evidence>
<keyword evidence="1" id="KW-0812">Transmembrane</keyword>
<protein>
    <submittedName>
        <fullName evidence="2">Uncharacterized protein</fullName>
    </submittedName>
</protein>
<name>A8G2K2_PROM2</name>
<proteinExistence type="predicted"/>
<accession>A8G2K2</accession>
<dbReference type="KEGG" id="pmh:P9215_02141"/>